<evidence type="ECO:0000313" key="2">
    <source>
        <dbReference type="EMBL" id="RXF71817.1"/>
    </source>
</evidence>
<sequence>MYCDVKRSRLLVLGLAAAVLLSSCSLLFRYREVAHKGLDADDFGLPVILYKSENPATNKMVILLSGDGGWLDFNDELAEEFSKKGYNTIGFNSRTYFWQQRTPEETSRDLNKLIAKYARLWKAKRIILSGYSFGADVIPFVYNRMPDNLKRHVSALQLMSPFLSTDFKVVFTDLIKTGKDNRTYKVKNEVARIRIPIYCFYGENEDPKPLINIRKKNFLTKLVKGGHEYVDAVPLIVSSLSIK</sequence>
<gene>
    <name evidence="2" type="ORF">EKH83_03785</name>
</gene>
<dbReference type="PROSITE" id="PS51257">
    <property type="entry name" value="PROKAR_LIPOPROTEIN"/>
    <property type="match status" value="1"/>
</dbReference>
<dbReference type="EMBL" id="RXOC01000002">
    <property type="protein sequence ID" value="RXF71817.1"/>
    <property type="molecule type" value="Genomic_DNA"/>
</dbReference>
<proteinExistence type="predicted"/>
<name>A0A4Q0MEG3_9SPHI</name>
<feature type="domain" description="Bacterial virulence" evidence="1">
    <location>
        <begin position="59"/>
        <end position="230"/>
    </location>
</feature>
<reference evidence="2 3" key="1">
    <citation type="submission" date="2018-12" db="EMBL/GenBank/DDBJ databases">
        <title>The Draft Genome Sequence of the Soil Bacterium Pedobacter tournemirensis R1.</title>
        <authorList>
            <person name="He J."/>
        </authorList>
    </citation>
    <scope>NUCLEOTIDE SEQUENCE [LARGE SCALE GENOMIC DNA]</scope>
    <source>
        <strain evidence="2 3">R1</strain>
    </source>
</reference>
<protein>
    <recommendedName>
        <fullName evidence="1">Bacterial virulence domain-containing protein</fullName>
    </recommendedName>
</protein>
<evidence type="ECO:0000313" key="3">
    <source>
        <dbReference type="Proteomes" id="UP000290848"/>
    </source>
</evidence>
<comment type="caution">
    <text evidence="2">The sequence shown here is derived from an EMBL/GenBank/DDBJ whole genome shotgun (WGS) entry which is preliminary data.</text>
</comment>
<dbReference type="InterPro" id="IPR010333">
    <property type="entry name" value="VirJ"/>
</dbReference>
<dbReference type="RefSeq" id="WP_128768066.1">
    <property type="nucleotide sequence ID" value="NZ_RXOC01000002.1"/>
</dbReference>
<dbReference type="Gene3D" id="3.40.50.1820">
    <property type="entry name" value="alpha/beta hydrolase"/>
    <property type="match status" value="1"/>
</dbReference>
<organism evidence="2 3">
    <name type="scientific">Arcticibacter tournemirensis</name>
    <dbReference type="NCBI Taxonomy" id="699437"/>
    <lineage>
        <taxon>Bacteria</taxon>
        <taxon>Pseudomonadati</taxon>
        <taxon>Bacteroidota</taxon>
        <taxon>Sphingobacteriia</taxon>
        <taxon>Sphingobacteriales</taxon>
        <taxon>Sphingobacteriaceae</taxon>
        <taxon>Arcticibacter</taxon>
    </lineage>
</organism>
<dbReference type="Proteomes" id="UP000290848">
    <property type="component" value="Unassembled WGS sequence"/>
</dbReference>
<evidence type="ECO:0000259" key="1">
    <source>
        <dbReference type="Pfam" id="PF06057"/>
    </source>
</evidence>
<dbReference type="Pfam" id="PF06057">
    <property type="entry name" value="VirJ"/>
    <property type="match status" value="1"/>
</dbReference>
<accession>A0A4Q0MEG3</accession>
<dbReference type="InterPro" id="IPR029058">
    <property type="entry name" value="AB_hydrolase_fold"/>
</dbReference>
<dbReference type="AlphaFoldDB" id="A0A4Q0MEG3"/>
<dbReference type="SUPFAM" id="SSF53474">
    <property type="entry name" value="alpha/beta-Hydrolases"/>
    <property type="match status" value="1"/>
</dbReference>